<dbReference type="Pfam" id="PF26309">
    <property type="entry name" value="DUF8082"/>
    <property type="match status" value="1"/>
</dbReference>
<dbReference type="InterPro" id="IPR004358">
    <property type="entry name" value="Sig_transdc_His_kin-like_C"/>
</dbReference>
<keyword evidence="15" id="KW-0902">Two-component regulatory system</keyword>
<evidence type="ECO:0000313" key="21">
    <source>
        <dbReference type="Proteomes" id="UP000813215"/>
    </source>
</evidence>
<comment type="cofactor">
    <cofactor evidence="2">
        <name>[4Fe-4S] cluster</name>
        <dbReference type="ChEBI" id="CHEBI:49883"/>
    </cofactor>
</comment>
<sequence>MDNTMVSKHYNELLLKQEELQQYLLQIEELATVQERKRIAREIHDSLGNALTSLNIQMQTALKLWHIDPFEAERFLTAAQKLGVVAIHEVRQSVYALRTNDVQEQSLQELVTFVVNNFHQTTGILPSTSISLSAPLPIKVVTTIYRIVQESLTNICKYAQATKVQIIVDANSNNVLLVIRDNGKGFSLSEKKTGFGIQGIKERVTALQGNFNIETEPGGGCKITVKLPLIEPSILETKTSKNLPESTTTLANQLNNLSNKESFICQCERNLAELIGPIASFLVQKAIKNNPYASCTELVKFLAAEISNPQKAQKFQQILLSNFN</sequence>
<evidence type="ECO:0000256" key="14">
    <source>
        <dbReference type="ARBA" id="ARBA00023004"/>
    </source>
</evidence>
<dbReference type="Gene3D" id="1.20.5.1930">
    <property type="match status" value="1"/>
</dbReference>
<dbReference type="SMART" id="SM00387">
    <property type="entry name" value="HATPase_c"/>
    <property type="match status" value="1"/>
</dbReference>
<dbReference type="CDD" id="cd16917">
    <property type="entry name" value="HATPase_UhpB-NarQ-NarX-like"/>
    <property type="match status" value="1"/>
</dbReference>
<dbReference type="PROSITE" id="PS50109">
    <property type="entry name" value="HIS_KIN"/>
    <property type="match status" value="1"/>
</dbReference>
<dbReference type="InterPro" id="IPR005467">
    <property type="entry name" value="His_kinase_dom"/>
</dbReference>
<evidence type="ECO:0000256" key="15">
    <source>
        <dbReference type="ARBA" id="ARBA00023012"/>
    </source>
</evidence>
<dbReference type="GO" id="GO:0005737">
    <property type="term" value="C:cytoplasm"/>
    <property type="evidence" value="ECO:0007669"/>
    <property type="project" value="UniProtKB-SubCell"/>
</dbReference>
<keyword evidence="10" id="KW-0479">Metal-binding</keyword>
<dbReference type="EMBL" id="JAHHHW010000089">
    <property type="protein sequence ID" value="MBW4432652.1"/>
    <property type="molecule type" value="Genomic_DNA"/>
</dbReference>
<keyword evidence="12 20" id="KW-0418">Kinase</keyword>
<accession>A0A9E3H8N5</accession>
<comment type="caution">
    <text evidence="20">The sequence shown here is derived from an EMBL/GenBank/DDBJ whole genome shotgun (WGS) entry which is preliminary data.</text>
</comment>
<evidence type="ECO:0000256" key="3">
    <source>
        <dbReference type="ARBA" id="ARBA00004496"/>
    </source>
</evidence>
<keyword evidence="7" id="KW-0963">Cytoplasm</keyword>
<dbReference type="GO" id="GO:0046983">
    <property type="term" value="F:protein dimerization activity"/>
    <property type="evidence" value="ECO:0007669"/>
    <property type="project" value="InterPro"/>
</dbReference>
<dbReference type="Proteomes" id="UP000813215">
    <property type="component" value="Unassembled WGS sequence"/>
</dbReference>
<keyword evidence="13" id="KW-0067">ATP-binding</keyword>
<dbReference type="PANTHER" id="PTHR24421:SF10">
    <property type="entry name" value="NITRATE_NITRITE SENSOR PROTEIN NARQ"/>
    <property type="match status" value="1"/>
</dbReference>
<evidence type="ECO:0000256" key="9">
    <source>
        <dbReference type="ARBA" id="ARBA00022679"/>
    </source>
</evidence>
<keyword evidence="9" id="KW-0808">Transferase</keyword>
<evidence type="ECO:0000259" key="19">
    <source>
        <dbReference type="PROSITE" id="PS50109"/>
    </source>
</evidence>
<comment type="function">
    <text evidence="17">Member of the two-component regulatory system NreB/NreC involved in the control of dissimilatory nitrate/nitrite reduction in response to oxygen. NreB functions as a direct oxygen sensor histidine kinase which is autophosphorylated, in the absence of oxygen, probably at the conserved histidine residue, and transfers its phosphate group probably to a conserved aspartate residue of NreC. NreB/NreC activates the expression of the nitrate (narGHJI) and nitrite (nir) reductase operons, as well as the putative nitrate transporter gene narT.</text>
</comment>
<evidence type="ECO:0000313" key="20">
    <source>
        <dbReference type="EMBL" id="MBW4432652.1"/>
    </source>
</evidence>
<dbReference type="InterPro" id="IPR011712">
    <property type="entry name" value="Sig_transdc_His_kin_sub3_dim/P"/>
</dbReference>
<dbReference type="GO" id="GO:0000155">
    <property type="term" value="F:phosphorelay sensor kinase activity"/>
    <property type="evidence" value="ECO:0007669"/>
    <property type="project" value="InterPro"/>
</dbReference>
<comment type="catalytic activity">
    <reaction evidence="1">
        <text>ATP + protein L-histidine = ADP + protein N-phospho-L-histidine.</text>
        <dbReference type="EC" id="2.7.13.3"/>
    </reaction>
</comment>
<dbReference type="EC" id="2.7.13.3" evidence="4"/>
<keyword evidence="8" id="KW-0597">Phosphoprotein</keyword>
<dbReference type="PRINTS" id="PR00344">
    <property type="entry name" value="BCTRLSENSOR"/>
</dbReference>
<dbReference type="AlphaFoldDB" id="A0A9E3H8N5"/>
<dbReference type="GO" id="GO:0016020">
    <property type="term" value="C:membrane"/>
    <property type="evidence" value="ECO:0007669"/>
    <property type="project" value="InterPro"/>
</dbReference>
<name>A0A9E3H8N5_9NOST</name>
<organism evidence="20 21">
    <name type="scientific">Pelatocladus maniniholoensis HA4357-MV3</name>
    <dbReference type="NCBI Taxonomy" id="1117104"/>
    <lineage>
        <taxon>Bacteria</taxon>
        <taxon>Bacillati</taxon>
        <taxon>Cyanobacteriota</taxon>
        <taxon>Cyanophyceae</taxon>
        <taxon>Nostocales</taxon>
        <taxon>Nostocaceae</taxon>
        <taxon>Pelatocladus</taxon>
    </lineage>
</organism>
<evidence type="ECO:0000256" key="18">
    <source>
        <dbReference type="ARBA" id="ARBA00030800"/>
    </source>
</evidence>
<evidence type="ECO:0000256" key="13">
    <source>
        <dbReference type="ARBA" id="ARBA00022840"/>
    </source>
</evidence>
<keyword evidence="14" id="KW-0408">Iron</keyword>
<evidence type="ECO:0000256" key="5">
    <source>
        <dbReference type="ARBA" id="ARBA00017322"/>
    </source>
</evidence>
<evidence type="ECO:0000256" key="7">
    <source>
        <dbReference type="ARBA" id="ARBA00022490"/>
    </source>
</evidence>
<dbReference type="InterPro" id="IPR050482">
    <property type="entry name" value="Sensor_HK_TwoCompSys"/>
</dbReference>
<reference evidence="20" key="1">
    <citation type="submission" date="2021-05" db="EMBL/GenBank/DDBJ databases">
        <authorList>
            <person name="Pietrasiak N."/>
            <person name="Ward R."/>
            <person name="Stajich J.E."/>
            <person name="Kurbessoian T."/>
        </authorList>
    </citation>
    <scope>NUCLEOTIDE SEQUENCE</scope>
    <source>
        <strain evidence="20">HA4357-MV3</strain>
    </source>
</reference>
<protein>
    <recommendedName>
        <fullName evidence="5">Oxygen sensor histidine kinase NreB</fullName>
        <ecNumber evidence="4">2.7.13.3</ecNumber>
    </recommendedName>
    <alternativeName>
        <fullName evidence="18">Nitrogen regulation protein B</fullName>
    </alternativeName>
</protein>
<evidence type="ECO:0000256" key="6">
    <source>
        <dbReference type="ARBA" id="ARBA00022485"/>
    </source>
</evidence>
<dbReference type="PANTHER" id="PTHR24421">
    <property type="entry name" value="NITRATE/NITRITE SENSOR PROTEIN NARX-RELATED"/>
    <property type="match status" value="1"/>
</dbReference>
<dbReference type="InterPro" id="IPR036890">
    <property type="entry name" value="HATPase_C_sf"/>
</dbReference>
<evidence type="ECO:0000256" key="17">
    <source>
        <dbReference type="ARBA" id="ARBA00024827"/>
    </source>
</evidence>
<evidence type="ECO:0000256" key="10">
    <source>
        <dbReference type="ARBA" id="ARBA00022723"/>
    </source>
</evidence>
<dbReference type="GO" id="GO:0005524">
    <property type="term" value="F:ATP binding"/>
    <property type="evidence" value="ECO:0007669"/>
    <property type="project" value="UniProtKB-KW"/>
</dbReference>
<dbReference type="Pfam" id="PF02518">
    <property type="entry name" value="HATPase_c"/>
    <property type="match status" value="1"/>
</dbReference>
<gene>
    <name evidence="20" type="ORF">KME28_13195</name>
</gene>
<evidence type="ECO:0000256" key="8">
    <source>
        <dbReference type="ARBA" id="ARBA00022553"/>
    </source>
</evidence>
<keyword evidence="11" id="KW-0547">Nucleotide-binding</keyword>
<proteinExistence type="predicted"/>
<dbReference type="InterPro" id="IPR058395">
    <property type="entry name" value="DUF8082"/>
</dbReference>
<comment type="subcellular location">
    <subcellularLocation>
        <location evidence="3">Cytoplasm</location>
    </subcellularLocation>
</comment>
<feature type="domain" description="Histidine kinase" evidence="19">
    <location>
        <begin position="144"/>
        <end position="231"/>
    </location>
</feature>
<evidence type="ECO:0000256" key="4">
    <source>
        <dbReference type="ARBA" id="ARBA00012438"/>
    </source>
</evidence>
<dbReference type="SUPFAM" id="SSF55874">
    <property type="entry name" value="ATPase domain of HSP90 chaperone/DNA topoisomerase II/histidine kinase"/>
    <property type="match status" value="1"/>
</dbReference>
<evidence type="ECO:0000256" key="1">
    <source>
        <dbReference type="ARBA" id="ARBA00000085"/>
    </source>
</evidence>
<dbReference type="GO" id="GO:0051539">
    <property type="term" value="F:4 iron, 4 sulfur cluster binding"/>
    <property type="evidence" value="ECO:0007669"/>
    <property type="project" value="UniProtKB-KW"/>
</dbReference>
<evidence type="ECO:0000256" key="16">
    <source>
        <dbReference type="ARBA" id="ARBA00023014"/>
    </source>
</evidence>
<keyword evidence="16" id="KW-0411">Iron-sulfur</keyword>
<evidence type="ECO:0000256" key="11">
    <source>
        <dbReference type="ARBA" id="ARBA00022741"/>
    </source>
</evidence>
<dbReference type="Pfam" id="PF07730">
    <property type="entry name" value="HisKA_3"/>
    <property type="match status" value="1"/>
</dbReference>
<dbReference type="GO" id="GO:0046872">
    <property type="term" value="F:metal ion binding"/>
    <property type="evidence" value="ECO:0007669"/>
    <property type="project" value="UniProtKB-KW"/>
</dbReference>
<keyword evidence="6" id="KW-0004">4Fe-4S</keyword>
<dbReference type="Gene3D" id="3.30.565.10">
    <property type="entry name" value="Histidine kinase-like ATPase, C-terminal domain"/>
    <property type="match status" value="1"/>
</dbReference>
<evidence type="ECO:0000256" key="2">
    <source>
        <dbReference type="ARBA" id="ARBA00001966"/>
    </source>
</evidence>
<dbReference type="InterPro" id="IPR003594">
    <property type="entry name" value="HATPase_dom"/>
</dbReference>
<reference evidence="20" key="2">
    <citation type="journal article" date="2022" name="Microbiol. Resour. Announc.">
        <title>Metagenome Sequencing to Explore Phylogenomics of Terrestrial Cyanobacteria.</title>
        <authorList>
            <person name="Ward R.D."/>
            <person name="Stajich J.E."/>
            <person name="Johansen J.R."/>
            <person name="Huntemann M."/>
            <person name="Clum A."/>
            <person name="Foster B."/>
            <person name="Foster B."/>
            <person name="Roux S."/>
            <person name="Palaniappan K."/>
            <person name="Varghese N."/>
            <person name="Mukherjee S."/>
            <person name="Reddy T.B.K."/>
            <person name="Daum C."/>
            <person name="Copeland A."/>
            <person name="Chen I.A."/>
            <person name="Ivanova N.N."/>
            <person name="Kyrpides N.C."/>
            <person name="Shapiro N."/>
            <person name="Eloe-Fadrosh E.A."/>
            <person name="Pietrasiak N."/>
        </authorList>
    </citation>
    <scope>NUCLEOTIDE SEQUENCE</scope>
    <source>
        <strain evidence="20">HA4357-MV3</strain>
    </source>
</reference>
<evidence type="ECO:0000256" key="12">
    <source>
        <dbReference type="ARBA" id="ARBA00022777"/>
    </source>
</evidence>